<organism evidence="1 3">
    <name type="scientific">Enterococcus gilvus ATCC BAA-350</name>
    <dbReference type="NCBI Taxonomy" id="1158614"/>
    <lineage>
        <taxon>Bacteria</taxon>
        <taxon>Bacillati</taxon>
        <taxon>Bacillota</taxon>
        <taxon>Bacilli</taxon>
        <taxon>Lactobacillales</taxon>
        <taxon>Enterococcaceae</taxon>
        <taxon>Enterococcus</taxon>
    </lineage>
</organism>
<sequence>MRDIGPLYLNRLEGDIVFVDPKNEFLHRQSNVDVLGKPGKDIRAGRLIVDECHNIYDPEVDRFVEKLRNRGNK</sequence>
<keyword evidence="4" id="KW-1185">Reference proteome</keyword>
<accession>R2XA89</accession>
<comment type="caution">
    <text evidence="1">The sequence shown here is derived from an EMBL/GenBank/DDBJ whole genome shotgun (WGS) entry which is preliminary data.</text>
</comment>
<reference evidence="2 4" key="2">
    <citation type="submission" date="2013-03" db="EMBL/GenBank/DDBJ databases">
        <title>The Genome Sequence of Enterococcus gilvus ATCC BAA-350 (PacBio/Illumina hybrid assembly).</title>
        <authorList>
            <consortium name="The Broad Institute Genomics Platform"/>
            <consortium name="The Broad Institute Genome Sequencing Center for Infectious Disease"/>
            <person name="Earl A."/>
            <person name="Russ C."/>
            <person name="Gilmore M."/>
            <person name="Surin D."/>
            <person name="Walker B."/>
            <person name="Young S."/>
            <person name="Zeng Q."/>
            <person name="Gargeya S."/>
            <person name="Fitzgerald M."/>
            <person name="Haas B."/>
            <person name="Abouelleil A."/>
            <person name="Allen A.W."/>
            <person name="Alvarado L."/>
            <person name="Arachchi H.M."/>
            <person name="Berlin A.M."/>
            <person name="Chapman S.B."/>
            <person name="Gainer-Dewar J."/>
            <person name="Goldberg J."/>
            <person name="Griggs A."/>
            <person name="Gujja S."/>
            <person name="Hansen M."/>
            <person name="Howarth C."/>
            <person name="Imamovic A."/>
            <person name="Ireland A."/>
            <person name="Larimer J."/>
            <person name="McCowan C."/>
            <person name="Murphy C."/>
            <person name="Pearson M."/>
            <person name="Poon T.W."/>
            <person name="Priest M."/>
            <person name="Roberts A."/>
            <person name="Saif S."/>
            <person name="Shea T."/>
            <person name="Sisk P."/>
            <person name="Sykes S."/>
            <person name="Wortman J."/>
            <person name="Nusbaum C."/>
            <person name="Birren B."/>
        </authorList>
    </citation>
    <scope>NUCLEOTIDE SEQUENCE [LARGE SCALE GENOMIC DNA]</scope>
    <source>
        <strain evidence="2 4">ATCC BAA-350</strain>
    </source>
</reference>
<gene>
    <name evidence="2" type="ORF">I592_04152</name>
    <name evidence="1" type="ORF">UKC_04188</name>
</gene>
<protein>
    <submittedName>
        <fullName evidence="1">Uncharacterized protein</fullName>
    </submittedName>
</protein>
<dbReference type="PATRIC" id="fig|1158614.3.peg.4159"/>
<dbReference type="Proteomes" id="UP000014160">
    <property type="component" value="Unassembled WGS sequence"/>
</dbReference>
<dbReference type="EMBL" id="ASWH01000005">
    <property type="protein sequence ID" value="EOW77176.1"/>
    <property type="molecule type" value="Genomic_DNA"/>
</dbReference>
<dbReference type="EMBL" id="AJDQ01000034">
    <property type="protein sequence ID" value="EOI51513.1"/>
    <property type="molecule type" value="Genomic_DNA"/>
</dbReference>
<dbReference type="RefSeq" id="WP_010782501.1">
    <property type="nucleotide sequence ID" value="NZ_ASWH01000005.1"/>
</dbReference>
<evidence type="ECO:0000313" key="2">
    <source>
        <dbReference type="EMBL" id="EOW77176.1"/>
    </source>
</evidence>
<evidence type="ECO:0000313" key="4">
    <source>
        <dbReference type="Proteomes" id="UP000014160"/>
    </source>
</evidence>
<evidence type="ECO:0000313" key="1">
    <source>
        <dbReference type="EMBL" id="EOI51513.1"/>
    </source>
</evidence>
<dbReference type="HOGENOM" id="CLU_2698968_0_0_9"/>
<proteinExistence type="predicted"/>
<evidence type="ECO:0000313" key="3">
    <source>
        <dbReference type="Proteomes" id="UP000013750"/>
    </source>
</evidence>
<reference evidence="1 3" key="1">
    <citation type="submission" date="2013-02" db="EMBL/GenBank/DDBJ databases">
        <title>The Genome Sequence of Enterococcus gilvus ATCC BAA-350.</title>
        <authorList>
            <consortium name="The Broad Institute Genome Sequencing Platform"/>
            <consortium name="The Broad Institute Genome Sequencing Center for Infectious Disease"/>
            <person name="Earl A.M."/>
            <person name="Gilmore M.S."/>
            <person name="Lebreton F."/>
            <person name="Walker B."/>
            <person name="Young S.K."/>
            <person name="Zeng Q."/>
            <person name="Gargeya S."/>
            <person name="Fitzgerald M."/>
            <person name="Haas B."/>
            <person name="Abouelleil A."/>
            <person name="Alvarado L."/>
            <person name="Arachchi H.M."/>
            <person name="Berlin A.M."/>
            <person name="Chapman S.B."/>
            <person name="Dewar J."/>
            <person name="Goldberg J."/>
            <person name="Griggs A."/>
            <person name="Gujja S."/>
            <person name="Hansen M."/>
            <person name="Howarth C."/>
            <person name="Imamovic A."/>
            <person name="Larimer J."/>
            <person name="McCowan C."/>
            <person name="Murphy C."/>
            <person name="Neiman D."/>
            <person name="Pearson M."/>
            <person name="Priest M."/>
            <person name="Roberts A."/>
            <person name="Saif S."/>
            <person name="Shea T."/>
            <person name="Sisk P."/>
            <person name="Sykes S."/>
            <person name="Wortman J."/>
            <person name="Nusbaum C."/>
            <person name="Birren B."/>
        </authorList>
    </citation>
    <scope>NUCLEOTIDE SEQUENCE [LARGE SCALE GENOMIC DNA]</scope>
    <source>
        <strain evidence="1 3">ATCC BAA-350</strain>
    </source>
</reference>
<dbReference type="AlphaFoldDB" id="R2XA89"/>
<name>R2XA89_9ENTE</name>
<dbReference type="Proteomes" id="UP000013750">
    <property type="component" value="Unassembled WGS sequence"/>
</dbReference>